<dbReference type="SUPFAM" id="SSF47005">
    <property type="entry name" value="Peripheral subunit-binding domain of 2-oxo acid dehydrogenase complex"/>
    <property type="match status" value="1"/>
</dbReference>
<keyword evidence="4" id="KW-0677">Repeat</keyword>
<dbReference type="OrthoDB" id="9805770at2"/>
<evidence type="ECO:0000256" key="2">
    <source>
        <dbReference type="ARBA" id="ARBA00011484"/>
    </source>
</evidence>
<dbReference type="InterPro" id="IPR023213">
    <property type="entry name" value="CAT-like_dom_sf"/>
</dbReference>
<evidence type="ECO:0000256" key="4">
    <source>
        <dbReference type="ARBA" id="ARBA00022737"/>
    </source>
</evidence>
<evidence type="ECO:0000256" key="3">
    <source>
        <dbReference type="ARBA" id="ARBA00022679"/>
    </source>
</evidence>
<sequence length="544" mass="56277">MSTIDVKVPDIGDYKDVPVIEVLVKDGDVVEKDATIMVLESDKSTLEVPAPVAGVVRGFKLKANDKVSQGDLICQLESAEAGKPAAAAAPAPAPAKAEAAKPAAPAAAPAAPQKSAAPAAASVIKVAVPDIGGYSGVPVIEVLVKDGDTVEKDATLIVLESDKSTLEVPSPAAGVVRGFKLKANDKVSQGDLICELETVGEQVVVEAAPVAAPAPQPTVSAPAATAPVVDAAPLPAPVAVASNEVAYAGPATRKFARQLGVDLTKIAGSGARGRIVIDDVQAYVKRTLAAPVAASTAAVAGGSGIPPIPAVDFSKFGEIETKPLARIRKLSAAHLHRSWLNIPHVTQTDEADITEVEAFRKAASDDGGVKLTMLPFIMKALSKALEAYPEFNSSLAPDGESLILKKYFHIGFAADTENGLVVPVVRDVDKKGVAQLAKECGELAKKARDGKLKPDDMKGGCFSISSLGGIGGSHFTPIVNAPEVAILGASRAQIKPVWDGKAFQPRLMLPLSLSYDHRVIDGALAARFIVLLVKLLSDVRRLAL</sequence>
<evidence type="ECO:0000256" key="8">
    <source>
        <dbReference type="ARBA" id="ARBA00048370"/>
    </source>
</evidence>
<organism evidence="12 13">
    <name type="scientific">Stenotrophobium rhamnosiphilum</name>
    <dbReference type="NCBI Taxonomy" id="2029166"/>
    <lineage>
        <taxon>Bacteria</taxon>
        <taxon>Pseudomonadati</taxon>
        <taxon>Pseudomonadota</taxon>
        <taxon>Gammaproteobacteria</taxon>
        <taxon>Nevskiales</taxon>
        <taxon>Nevskiaceae</taxon>
        <taxon>Stenotrophobium</taxon>
    </lineage>
</organism>
<comment type="caution">
    <text evidence="12">The sequence shown here is derived from an EMBL/GenBank/DDBJ whole genome shotgun (WGS) entry which is preliminary data.</text>
</comment>
<comment type="subunit">
    <text evidence="2 9">Forms a 24-polypeptide structural core with octahedral symmetry.</text>
</comment>
<proteinExistence type="inferred from homology"/>
<keyword evidence="13" id="KW-1185">Reference proteome</keyword>
<dbReference type="PROSITE" id="PS50968">
    <property type="entry name" value="BIOTINYL_LIPOYL"/>
    <property type="match status" value="2"/>
</dbReference>
<dbReference type="SUPFAM" id="SSF52777">
    <property type="entry name" value="CoA-dependent acyltransferases"/>
    <property type="match status" value="1"/>
</dbReference>
<keyword evidence="3 9" id="KW-0808">Transferase</keyword>
<evidence type="ECO:0000256" key="1">
    <source>
        <dbReference type="ARBA" id="ARBA00007317"/>
    </source>
</evidence>
<dbReference type="InterPro" id="IPR036625">
    <property type="entry name" value="E3-bd_dom_sf"/>
</dbReference>
<dbReference type="PANTHER" id="PTHR43178:SF2">
    <property type="entry name" value="DIHYDROLIPOYLLYSINE-RESIDUE ACETYLTRANSFERASE COMPONENT OF PYRUVATE DEHYDROGENASE COMPLEX"/>
    <property type="match status" value="1"/>
</dbReference>
<dbReference type="InterPro" id="IPR001078">
    <property type="entry name" value="2-oxoacid_DH_actylTfrase"/>
</dbReference>
<evidence type="ECO:0000256" key="7">
    <source>
        <dbReference type="ARBA" id="ARBA00025211"/>
    </source>
</evidence>
<feature type="domain" description="Lipoyl-binding" evidence="10">
    <location>
        <begin position="123"/>
        <end position="197"/>
    </location>
</feature>
<dbReference type="InterPro" id="IPR050743">
    <property type="entry name" value="2-oxoacid_DH_E2_comp"/>
</dbReference>
<evidence type="ECO:0000256" key="6">
    <source>
        <dbReference type="ARBA" id="ARBA00023315"/>
    </source>
</evidence>
<dbReference type="Pfam" id="PF02817">
    <property type="entry name" value="E3_binding"/>
    <property type="match status" value="1"/>
</dbReference>
<dbReference type="RefSeq" id="WP_107939992.1">
    <property type="nucleotide sequence ID" value="NZ_QANS01000003.1"/>
</dbReference>
<dbReference type="InterPro" id="IPR004167">
    <property type="entry name" value="PSBD"/>
</dbReference>
<dbReference type="CDD" id="cd06849">
    <property type="entry name" value="lipoyl_domain"/>
    <property type="match status" value="2"/>
</dbReference>
<dbReference type="Pfam" id="PF00364">
    <property type="entry name" value="Biotin_lipoyl"/>
    <property type="match status" value="2"/>
</dbReference>
<dbReference type="GO" id="GO:0005737">
    <property type="term" value="C:cytoplasm"/>
    <property type="evidence" value="ECO:0007669"/>
    <property type="project" value="TreeGrafter"/>
</dbReference>
<dbReference type="PROSITE" id="PS00189">
    <property type="entry name" value="LIPOYL"/>
    <property type="match status" value="2"/>
</dbReference>
<comment type="catalytic activity">
    <reaction evidence="8 9">
        <text>N(6)-[(R)-dihydrolipoyl]-L-lysyl-[protein] + acetyl-CoA = N(6)-[(R)-S(8)-acetyldihydrolipoyl]-L-lysyl-[protein] + CoA</text>
        <dbReference type="Rhea" id="RHEA:17017"/>
        <dbReference type="Rhea" id="RHEA-COMP:10475"/>
        <dbReference type="Rhea" id="RHEA-COMP:10478"/>
        <dbReference type="ChEBI" id="CHEBI:57287"/>
        <dbReference type="ChEBI" id="CHEBI:57288"/>
        <dbReference type="ChEBI" id="CHEBI:83100"/>
        <dbReference type="ChEBI" id="CHEBI:83111"/>
        <dbReference type="EC" id="2.3.1.12"/>
    </reaction>
</comment>
<evidence type="ECO:0000256" key="9">
    <source>
        <dbReference type="RuleBase" id="RU361137"/>
    </source>
</evidence>
<dbReference type="SUPFAM" id="SSF51230">
    <property type="entry name" value="Single hybrid motif"/>
    <property type="match status" value="2"/>
</dbReference>
<dbReference type="Gene3D" id="4.10.320.10">
    <property type="entry name" value="E3-binding domain"/>
    <property type="match status" value="1"/>
</dbReference>
<keyword evidence="5 9" id="KW-0450">Lipoyl</keyword>
<evidence type="ECO:0000259" key="10">
    <source>
        <dbReference type="PROSITE" id="PS50968"/>
    </source>
</evidence>
<gene>
    <name evidence="12" type="primary">aceF</name>
    <name evidence="12" type="ORF">CJD38_08905</name>
</gene>
<dbReference type="PANTHER" id="PTHR43178">
    <property type="entry name" value="DIHYDROLIPOAMIDE ACETYLTRANSFERASE COMPONENT OF PYRUVATE DEHYDROGENASE COMPLEX"/>
    <property type="match status" value="1"/>
</dbReference>
<dbReference type="FunFam" id="3.30.559.10:FF:000004">
    <property type="entry name" value="Acetyltransferase component of pyruvate dehydrogenase complex"/>
    <property type="match status" value="1"/>
</dbReference>
<dbReference type="InterPro" id="IPR000089">
    <property type="entry name" value="Biotin_lipoyl"/>
</dbReference>
<dbReference type="Pfam" id="PF00198">
    <property type="entry name" value="2-oxoacid_dh"/>
    <property type="match status" value="1"/>
</dbReference>
<feature type="domain" description="Peripheral subunit-binding (PSBD)" evidence="11">
    <location>
        <begin position="247"/>
        <end position="284"/>
    </location>
</feature>
<dbReference type="Gene3D" id="3.30.559.10">
    <property type="entry name" value="Chloramphenicol acetyltransferase-like domain"/>
    <property type="match status" value="1"/>
</dbReference>
<dbReference type="GO" id="GO:0004742">
    <property type="term" value="F:dihydrolipoyllysine-residue acetyltransferase activity"/>
    <property type="evidence" value="ECO:0007669"/>
    <property type="project" value="UniProtKB-UniRule"/>
</dbReference>
<dbReference type="NCBIfam" id="TIGR01348">
    <property type="entry name" value="PDHac_trf_long"/>
    <property type="match status" value="1"/>
</dbReference>
<dbReference type="GO" id="GO:0006086">
    <property type="term" value="P:pyruvate decarboxylation to acetyl-CoA"/>
    <property type="evidence" value="ECO:0007669"/>
    <property type="project" value="UniProtKB-UniRule"/>
</dbReference>
<dbReference type="InterPro" id="IPR006256">
    <property type="entry name" value="AcTrfase_Pyrv_DH_cplx"/>
</dbReference>
<dbReference type="Gene3D" id="2.40.50.100">
    <property type="match status" value="2"/>
</dbReference>
<keyword evidence="6 9" id="KW-0012">Acyltransferase</keyword>
<feature type="domain" description="Lipoyl-binding" evidence="10">
    <location>
        <begin position="3"/>
        <end position="77"/>
    </location>
</feature>
<evidence type="ECO:0000256" key="5">
    <source>
        <dbReference type="ARBA" id="ARBA00022823"/>
    </source>
</evidence>
<accession>A0A2T5MFX4</accession>
<dbReference type="AlphaFoldDB" id="A0A2T5MFX4"/>
<evidence type="ECO:0000259" key="11">
    <source>
        <dbReference type="PROSITE" id="PS51826"/>
    </source>
</evidence>
<dbReference type="GO" id="GO:0031405">
    <property type="term" value="F:lipoic acid binding"/>
    <property type="evidence" value="ECO:0007669"/>
    <property type="project" value="TreeGrafter"/>
</dbReference>
<dbReference type="Proteomes" id="UP000244248">
    <property type="component" value="Unassembled WGS sequence"/>
</dbReference>
<comment type="function">
    <text evidence="7">The pyruvate dehydrogenase complex catalyzes the overall conversion of pyruvate to acetyl-CoA and CO(2). It contains multiple copies of three enzymatic components: pyruvate dehydrogenase (E1), dihydrolipoamide acetyltransferase (E2) and lipoamide dehydrogenase (E3).</text>
</comment>
<dbReference type="GO" id="GO:0045254">
    <property type="term" value="C:pyruvate dehydrogenase complex"/>
    <property type="evidence" value="ECO:0007669"/>
    <property type="project" value="UniProtKB-UniRule"/>
</dbReference>
<dbReference type="InterPro" id="IPR011053">
    <property type="entry name" value="Single_hybrid_motif"/>
</dbReference>
<dbReference type="InterPro" id="IPR003016">
    <property type="entry name" value="2-oxoA_DH_lipoyl-BS"/>
</dbReference>
<comment type="cofactor">
    <cofactor evidence="9">
        <name>(R)-lipoate</name>
        <dbReference type="ChEBI" id="CHEBI:83088"/>
    </cofactor>
    <text evidence="9">Binds 2 lipoyl cofactors covalently.</text>
</comment>
<dbReference type="EC" id="2.3.1.12" evidence="9"/>
<reference evidence="12 13" key="1">
    <citation type="submission" date="2018-04" db="EMBL/GenBank/DDBJ databases">
        <title>Novel species isolated from glacier.</title>
        <authorList>
            <person name="Liu Q."/>
            <person name="Xin Y.-H."/>
        </authorList>
    </citation>
    <scope>NUCLEOTIDE SEQUENCE [LARGE SCALE GENOMIC DNA]</scope>
    <source>
        <strain evidence="12 13">GT1R17</strain>
    </source>
</reference>
<protein>
    <recommendedName>
        <fullName evidence="9">Acetyltransferase component of pyruvate dehydrogenase complex</fullName>
        <ecNumber evidence="9">2.3.1.12</ecNumber>
    </recommendedName>
</protein>
<dbReference type="EMBL" id="QANS01000003">
    <property type="protein sequence ID" value="PTU31449.1"/>
    <property type="molecule type" value="Genomic_DNA"/>
</dbReference>
<comment type="similarity">
    <text evidence="1 9">Belongs to the 2-oxoacid dehydrogenase family.</text>
</comment>
<dbReference type="PROSITE" id="PS51826">
    <property type="entry name" value="PSBD"/>
    <property type="match status" value="1"/>
</dbReference>
<name>A0A2T5MFX4_9GAMM</name>
<evidence type="ECO:0000313" key="13">
    <source>
        <dbReference type="Proteomes" id="UP000244248"/>
    </source>
</evidence>
<evidence type="ECO:0000313" key="12">
    <source>
        <dbReference type="EMBL" id="PTU31449.1"/>
    </source>
</evidence>